<proteinExistence type="predicted"/>
<dbReference type="SUPFAM" id="SSF55874">
    <property type="entry name" value="ATPase domain of HSP90 chaperone/DNA topoisomerase II/histidine kinase"/>
    <property type="match status" value="1"/>
</dbReference>
<feature type="transmembrane region" description="Helical" evidence="11">
    <location>
        <begin position="150"/>
        <end position="173"/>
    </location>
</feature>
<dbReference type="SMART" id="SM00388">
    <property type="entry name" value="HisKA"/>
    <property type="match status" value="1"/>
</dbReference>
<dbReference type="Gene3D" id="1.10.287.130">
    <property type="match status" value="1"/>
</dbReference>
<evidence type="ECO:0000256" key="3">
    <source>
        <dbReference type="ARBA" id="ARBA00012438"/>
    </source>
</evidence>
<dbReference type="Pfam" id="PF00512">
    <property type="entry name" value="HisKA"/>
    <property type="match status" value="1"/>
</dbReference>
<dbReference type="InterPro" id="IPR003661">
    <property type="entry name" value="HisK_dim/P_dom"/>
</dbReference>
<evidence type="ECO:0000256" key="10">
    <source>
        <dbReference type="ARBA" id="ARBA00023136"/>
    </source>
</evidence>
<feature type="domain" description="HAMP" evidence="13">
    <location>
        <begin position="174"/>
        <end position="228"/>
    </location>
</feature>
<dbReference type="GO" id="GO:0000155">
    <property type="term" value="F:phosphorelay sensor kinase activity"/>
    <property type="evidence" value="ECO:0007669"/>
    <property type="project" value="InterPro"/>
</dbReference>
<reference evidence="14 15" key="1">
    <citation type="journal article" date="2014" name="Antonie Van Leeuwenhoek">
        <title>Roseivivax atlanticus sp. nov., isolated from surface seawater of the Atlantic Ocean.</title>
        <authorList>
            <person name="Li G."/>
            <person name="Lai Q."/>
            <person name="Liu X."/>
            <person name="Sun F."/>
            <person name="Shao Z."/>
        </authorList>
    </citation>
    <scope>NUCLEOTIDE SEQUENCE [LARGE SCALE GENOMIC DNA]</scope>
    <source>
        <strain evidence="14 15">22II-s10s</strain>
    </source>
</reference>
<dbReference type="PATRIC" id="fig|1317118.6.peg.1337"/>
<evidence type="ECO:0000256" key="6">
    <source>
        <dbReference type="ARBA" id="ARBA00022692"/>
    </source>
</evidence>
<dbReference type="SMART" id="SM00387">
    <property type="entry name" value="HATPase_c"/>
    <property type="match status" value="1"/>
</dbReference>
<evidence type="ECO:0000256" key="7">
    <source>
        <dbReference type="ARBA" id="ARBA00022777"/>
    </source>
</evidence>
<dbReference type="RefSeq" id="WP_043843024.1">
    <property type="nucleotide sequence ID" value="NZ_AQQW01000003.1"/>
</dbReference>
<evidence type="ECO:0000256" key="2">
    <source>
        <dbReference type="ARBA" id="ARBA00004370"/>
    </source>
</evidence>
<dbReference type="EC" id="2.7.13.3" evidence="3"/>
<keyword evidence="4" id="KW-0597">Phosphoprotein</keyword>
<keyword evidence="5" id="KW-0808">Transferase</keyword>
<dbReference type="SMART" id="SM00304">
    <property type="entry name" value="HAMP"/>
    <property type="match status" value="1"/>
</dbReference>
<feature type="domain" description="Histidine kinase" evidence="12">
    <location>
        <begin position="236"/>
        <end position="447"/>
    </location>
</feature>
<dbReference type="InterPro" id="IPR005467">
    <property type="entry name" value="His_kinase_dom"/>
</dbReference>
<evidence type="ECO:0000256" key="1">
    <source>
        <dbReference type="ARBA" id="ARBA00000085"/>
    </source>
</evidence>
<evidence type="ECO:0000256" key="4">
    <source>
        <dbReference type="ARBA" id="ARBA00022553"/>
    </source>
</evidence>
<dbReference type="InterPro" id="IPR036097">
    <property type="entry name" value="HisK_dim/P_sf"/>
</dbReference>
<sequence length="453" mass="48034">MRRLPRILRSTPVRLALMLVVLFTLVNGATLGGAYLQLAASTRAQIRSSLEAEMAGFDVTATPAALATLVRARARAADPADSVYLFLGDDGRRAGNADAIIRGDRAKLVPAGPDRQLSDAGYEQEVRRLSSGWLILAESLAPLDDLRRTFLTLLGLSLGPTALLSLGLGTLIARRSARRVARIERTLAALASGDLAARYAGDHRADDDLARIGQSVNRMAERQEAATEALRQVSSDIAHDLRTPLQRISVTLADLRARLGPDHEAAHLAEAAGDEADRATGVFRALLHIAQIEGGGPAQHFSPLDLTEVAAEMAELYEPAAEEAGVALHVAPAHSPVPVLGDRDLIAQALANLIENALRHAGGGAEVHIAVSPDRALTVEDTGPGIPEAERDRVLRRLYRLERSRTTPGNGLGLALVAAIAQVHDARLELTDATPGLRVRLEFPEPVGAGTSG</sequence>
<evidence type="ECO:0000259" key="13">
    <source>
        <dbReference type="PROSITE" id="PS50885"/>
    </source>
</evidence>
<dbReference type="CDD" id="cd00082">
    <property type="entry name" value="HisKA"/>
    <property type="match status" value="1"/>
</dbReference>
<dbReference type="InterPro" id="IPR036890">
    <property type="entry name" value="HATPase_C_sf"/>
</dbReference>
<accession>W4HLN3</accession>
<dbReference type="Pfam" id="PF00672">
    <property type="entry name" value="HAMP"/>
    <property type="match status" value="1"/>
</dbReference>
<comment type="caution">
    <text evidence="14">The sequence shown here is derived from an EMBL/GenBank/DDBJ whole genome shotgun (WGS) entry which is preliminary data.</text>
</comment>
<evidence type="ECO:0000313" key="14">
    <source>
        <dbReference type="EMBL" id="ETW13649.1"/>
    </source>
</evidence>
<evidence type="ECO:0000259" key="12">
    <source>
        <dbReference type="PROSITE" id="PS50109"/>
    </source>
</evidence>
<dbReference type="eggNOG" id="COG2205">
    <property type="taxonomic scope" value="Bacteria"/>
</dbReference>
<dbReference type="InterPro" id="IPR004358">
    <property type="entry name" value="Sig_transdc_His_kin-like_C"/>
</dbReference>
<dbReference type="InterPro" id="IPR003660">
    <property type="entry name" value="HAMP_dom"/>
</dbReference>
<evidence type="ECO:0000256" key="8">
    <source>
        <dbReference type="ARBA" id="ARBA00022989"/>
    </source>
</evidence>
<evidence type="ECO:0000256" key="9">
    <source>
        <dbReference type="ARBA" id="ARBA00023012"/>
    </source>
</evidence>
<dbReference type="PANTHER" id="PTHR45436">
    <property type="entry name" value="SENSOR HISTIDINE KINASE YKOH"/>
    <property type="match status" value="1"/>
</dbReference>
<dbReference type="GO" id="GO:0005886">
    <property type="term" value="C:plasma membrane"/>
    <property type="evidence" value="ECO:0007669"/>
    <property type="project" value="TreeGrafter"/>
</dbReference>
<comment type="catalytic activity">
    <reaction evidence="1">
        <text>ATP + protein L-histidine = ADP + protein N-phospho-L-histidine.</text>
        <dbReference type="EC" id="2.7.13.3"/>
    </reaction>
</comment>
<dbReference type="PANTHER" id="PTHR45436:SF8">
    <property type="entry name" value="HISTIDINE KINASE"/>
    <property type="match status" value="1"/>
</dbReference>
<dbReference type="PRINTS" id="PR00344">
    <property type="entry name" value="BCTRLSENSOR"/>
</dbReference>
<keyword evidence="6 11" id="KW-0812">Transmembrane</keyword>
<dbReference type="Pfam" id="PF02518">
    <property type="entry name" value="HATPase_c"/>
    <property type="match status" value="1"/>
</dbReference>
<keyword evidence="9" id="KW-0902">Two-component regulatory system</keyword>
<evidence type="ECO:0000313" key="15">
    <source>
        <dbReference type="Proteomes" id="UP000019063"/>
    </source>
</evidence>
<keyword evidence="15" id="KW-1185">Reference proteome</keyword>
<dbReference type="Gene3D" id="3.30.565.10">
    <property type="entry name" value="Histidine kinase-like ATPase, C-terminal domain"/>
    <property type="match status" value="1"/>
</dbReference>
<dbReference type="SUPFAM" id="SSF47384">
    <property type="entry name" value="Homodimeric domain of signal transducing histidine kinase"/>
    <property type="match status" value="1"/>
</dbReference>
<dbReference type="PROSITE" id="PS50885">
    <property type="entry name" value="HAMP"/>
    <property type="match status" value="1"/>
</dbReference>
<evidence type="ECO:0000256" key="11">
    <source>
        <dbReference type="SAM" id="Phobius"/>
    </source>
</evidence>
<evidence type="ECO:0000256" key="5">
    <source>
        <dbReference type="ARBA" id="ARBA00022679"/>
    </source>
</evidence>
<comment type="subcellular location">
    <subcellularLocation>
        <location evidence="2">Membrane</location>
    </subcellularLocation>
</comment>
<keyword evidence="8 11" id="KW-1133">Transmembrane helix</keyword>
<dbReference type="InterPro" id="IPR003594">
    <property type="entry name" value="HATPase_dom"/>
</dbReference>
<keyword evidence="7" id="KW-0418">Kinase</keyword>
<protein>
    <recommendedName>
        <fullName evidence="3">histidine kinase</fullName>
        <ecNumber evidence="3">2.7.13.3</ecNumber>
    </recommendedName>
</protein>
<dbReference type="Proteomes" id="UP000019063">
    <property type="component" value="Unassembled WGS sequence"/>
</dbReference>
<dbReference type="AlphaFoldDB" id="W4HLN3"/>
<dbReference type="Gene3D" id="6.10.340.10">
    <property type="match status" value="1"/>
</dbReference>
<keyword evidence="10 11" id="KW-0472">Membrane</keyword>
<gene>
    <name evidence="14" type="ORF">ATO8_06451</name>
</gene>
<name>W4HLN3_9RHOB</name>
<dbReference type="InterPro" id="IPR050428">
    <property type="entry name" value="TCS_sensor_his_kinase"/>
</dbReference>
<organism evidence="14 15">
    <name type="scientific">Roseivivax marinus</name>
    <dbReference type="NCBI Taxonomy" id="1379903"/>
    <lineage>
        <taxon>Bacteria</taxon>
        <taxon>Pseudomonadati</taxon>
        <taxon>Pseudomonadota</taxon>
        <taxon>Alphaproteobacteria</taxon>
        <taxon>Rhodobacterales</taxon>
        <taxon>Roseobacteraceae</taxon>
        <taxon>Roseivivax</taxon>
    </lineage>
</organism>
<dbReference type="EMBL" id="AQQW01000003">
    <property type="protein sequence ID" value="ETW13649.1"/>
    <property type="molecule type" value="Genomic_DNA"/>
</dbReference>
<dbReference type="PROSITE" id="PS50109">
    <property type="entry name" value="HIS_KIN"/>
    <property type="match status" value="1"/>
</dbReference>
<dbReference type="STRING" id="1379903.ATO8_06451"/>